<dbReference type="PROSITE" id="PS50209">
    <property type="entry name" value="CARD"/>
    <property type="match status" value="1"/>
</dbReference>
<dbReference type="SUPFAM" id="SSF47986">
    <property type="entry name" value="DEATH domain"/>
    <property type="match status" value="1"/>
</dbReference>
<dbReference type="GO" id="GO:0045087">
    <property type="term" value="P:innate immune response"/>
    <property type="evidence" value="ECO:0007669"/>
    <property type="project" value="UniProtKB-KW"/>
</dbReference>
<evidence type="ECO:0000256" key="3">
    <source>
        <dbReference type="ARBA" id="ARBA00022588"/>
    </source>
</evidence>
<organism evidence="7 8">
    <name type="scientific">Hucho hucho</name>
    <name type="common">huchen</name>
    <dbReference type="NCBI Taxonomy" id="62062"/>
    <lineage>
        <taxon>Eukaryota</taxon>
        <taxon>Metazoa</taxon>
        <taxon>Chordata</taxon>
        <taxon>Craniata</taxon>
        <taxon>Vertebrata</taxon>
        <taxon>Euteleostomi</taxon>
        <taxon>Actinopterygii</taxon>
        <taxon>Neopterygii</taxon>
        <taxon>Teleostei</taxon>
        <taxon>Protacanthopterygii</taxon>
        <taxon>Salmoniformes</taxon>
        <taxon>Salmonidae</taxon>
        <taxon>Salmoninae</taxon>
        <taxon>Hucho</taxon>
    </lineage>
</organism>
<feature type="domain" description="CARD" evidence="6">
    <location>
        <begin position="1"/>
        <end position="77"/>
    </location>
</feature>
<dbReference type="GeneTree" id="ENSGT01120000272084"/>
<proteinExistence type="predicted"/>
<protein>
    <recommendedName>
        <fullName evidence="6">CARD domain-containing protein</fullName>
    </recommendedName>
</protein>
<evidence type="ECO:0000259" key="6">
    <source>
        <dbReference type="PROSITE" id="PS50209"/>
    </source>
</evidence>
<evidence type="ECO:0000256" key="4">
    <source>
        <dbReference type="ARBA" id="ARBA00022859"/>
    </source>
</evidence>
<evidence type="ECO:0000313" key="7">
    <source>
        <dbReference type="Ensembl" id="ENSHHUP00000001672.1"/>
    </source>
</evidence>
<keyword evidence="2" id="KW-0963">Cytoplasm</keyword>
<reference evidence="8" key="1">
    <citation type="submission" date="2018-06" db="EMBL/GenBank/DDBJ databases">
        <title>Genome assembly of Danube salmon.</title>
        <authorList>
            <person name="Macqueen D.J."/>
            <person name="Gundappa M.K."/>
        </authorList>
    </citation>
    <scope>NUCLEOTIDE SEQUENCE [LARGE SCALE GENOMIC DNA]</scope>
</reference>
<evidence type="ECO:0000256" key="2">
    <source>
        <dbReference type="ARBA" id="ARBA00022490"/>
    </source>
</evidence>
<dbReference type="Gene3D" id="1.10.533.10">
    <property type="entry name" value="Death Domain, Fas"/>
    <property type="match status" value="1"/>
</dbReference>
<reference evidence="7" key="2">
    <citation type="submission" date="2025-08" db="UniProtKB">
        <authorList>
            <consortium name="Ensembl"/>
        </authorList>
    </citation>
    <scope>IDENTIFICATION</scope>
</reference>
<keyword evidence="4" id="KW-0391">Immunity</keyword>
<dbReference type="InterPro" id="IPR011029">
    <property type="entry name" value="DEATH-like_dom_sf"/>
</dbReference>
<keyword evidence="3" id="KW-0399">Innate immunity</keyword>
<dbReference type="GO" id="GO:0006954">
    <property type="term" value="P:inflammatory response"/>
    <property type="evidence" value="ECO:0007669"/>
    <property type="project" value="UniProtKB-KW"/>
</dbReference>
<keyword evidence="8" id="KW-1185">Reference proteome</keyword>
<dbReference type="GO" id="GO:0042981">
    <property type="term" value="P:regulation of apoptotic process"/>
    <property type="evidence" value="ECO:0007669"/>
    <property type="project" value="InterPro"/>
</dbReference>
<dbReference type="GO" id="GO:0005829">
    <property type="term" value="C:cytosol"/>
    <property type="evidence" value="ECO:0007669"/>
    <property type="project" value="UniProtKB-SubCell"/>
</dbReference>
<dbReference type="Proteomes" id="UP000314982">
    <property type="component" value="Unassembled WGS sequence"/>
</dbReference>
<comment type="subcellular location">
    <subcellularLocation>
        <location evidence="1">Cytoplasm</location>
        <location evidence="1">Cytosol</location>
    </subcellularLocation>
</comment>
<evidence type="ECO:0000256" key="1">
    <source>
        <dbReference type="ARBA" id="ARBA00004514"/>
    </source>
</evidence>
<dbReference type="Pfam" id="PF00619">
    <property type="entry name" value="CARD"/>
    <property type="match status" value="1"/>
</dbReference>
<accession>A0A4W5JF18</accession>
<dbReference type="Ensembl" id="ENSHHUT00000001727.1">
    <property type="protein sequence ID" value="ENSHHUP00000001672.1"/>
    <property type="gene ID" value="ENSHHUG00000001114.1"/>
</dbReference>
<dbReference type="InterPro" id="IPR001315">
    <property type="entry name" value="CARD"/>
</dbReference>
<evidence type="ECO:0000256" key="5">
    <source>
        <dbReference type="ARBA" id="ARBA00023198"/>
    </source>
</evidence>
<dbReference type="PANTHER" id="PTHR46985:SF2">
    <property type="entry name" value="APOPTOSIS-ASSOCIATED SPECK-LIKE PROTEIN CONTAINING A CARD"/>
    <property type="match status" value="1"/>
</dbReference>
<reference evidence="7" key="3">
    <citation type="submission" date="2025-09" db="UniProtKB">
        <authorList>
            <consortium name="Ensembl"/>
        </authorList>
    </citation>
    <scope>IDENTIFICATION</scope>
</reference>
<keyword evidence="5" id="KW-0395">Inflammatory response</keyword>
<sequence>IQLNVIVSQVDLILDRLLKSGVITANGYSGVRSERAKHKMRELFDWPLTGCGPKDKDILLEILREQEPFIIRYLKGE</sequence>
<dbReference type="InterPro" id="IPR051249">
    <property type="entry name" value="NLRP_Inflammasome"/>
</dbReference>
<dbReference type="AlphaFoldDB" id="A0A4W5JF18"/>
<evidence type="ECO:0000313" key="8">
    <source>
        <dbReference type="Proteomes" id="UP000314982"/>
    </source>
</evidence>
<dbReference type="PANTHER" id="PTHR46985">
    <property type="entry name" value="NACHT, LRR AND PYD DOMAINS-CONTAINING PROTEIN 1"/>
    <property type="match status" value="1"/>
</dbReference>
<name>A0A4W5JF18_9TELE</name>